<dbReference type="InterPro" id="IPR036890">
    <property type="entry name" value="HATPase_C_sf"/>
</dbReference>
<dbReference type="Pfam" id="PF00672">
    <property type="entry name" value="HAMP"/>
    <property type="match status" value="1"/>
</dbReference>
<keyword evidence="4" id="KW-1003">Cell membrane</keyword>
<keyword evidence="14 17" id="KW-0472">Membrane</keyword>
<evidence type="ECO:0000256" key="11">
    <source>
        <dbReference type="ARBA" id="ARBA00022989"/>
    </source>
</evidence>
<dbReference type="Pfam" id="PF02518">
    <property type="entry name" value="HATPase_c"/>
    <property type="match status" value="1"/>
</dbReference>
<dbReference type="Proteomes" id="UP001519343">
    <property type="component" value="Unassembled WGS sequence"/>
</dbReference>
<dbReference type="SUPFAM" id="SSF158472">
    <property type="entry name" value="HAMP domain-like"/>
    <property type="match status" value="1"/>
</dbReference>
<dbReference type="PROSITE" id="PS50109">
    <property type="entry name" value="HIS_KIN"/>
    <property type="match status" value="1"/>
</dbReference>
<comment type="caution">
    <text evidence="20">The sequence shown here is derived from an EMBL/GenBank/DDBJ whole genome shotgun (WGS) entry which is preliminary data.</text>
</comment>
<dbReference type="InterPro" id="IPR050398">
    <property type="entry name" value="HssS/ArlS-like"/>
</dbReference>
<dbReference type="EC" id="2.7.13.3" evidence="3"/>
<keyword evidence="6" id="KW-0808">Transferase</keyword>
<evidence type="ECO:0000256" key="12">
    <source>
        <dbReference type="ARBA" id="ARBA00023012"/>
    </source>
</evidence>
<keyword evidence="21" id="KW-1185">Reference proteome</keyword>
<evidence type="ECO:0000256" key="8">
    <source>
        <dbReference type="ARBA" id="ARBA00022741"/>
    </source>
</evidence>
<reference evidence="20 21" key="1">
    <citation type="submission" date="2021-03" db="EMBL/GenBank/DDBJ databases">
        <title>Genomic Encyclopedia of Type Strains, Phase IV (KMG-IV): sequencing the most valuable type-strain genomes for metagenomic binning, comparative biology and taxonomic classification.</title>
        <authorList>
            <person name="Goeker M."/>
        </authorList>
    </citation>
    <scope>NUCLEOTIDE SEQUENCE [LARGE SCALE GENOMIC DNA]</scope>
    <source>
        <strain evidence="20 21">DSM 24738</strain>
    </source>
</reference>
<dbReference type="CDD" id="cd00082">
    <property type="entry name" value="HisKA"/>
    <property type="match status" value="1"/>
</dbReference>
<keyword evidence="12" id="KW-0902">Two-component regulatory system</keyword>
<dbReference type="Gene3D" id="6.10.340.10">
    <property type="match status" value="1"/>
</dbReference>
<dbReference type="CDD" id="cd06225">
    <property type="entry name" value="HAMP"/>
    <property type="match status" value="1"/>
</dbReference>
<feature type="transmembrane region" description="Helical" evidence="17">
    <location>
        <begin position="142"/>
        <end position="163"/>
    </location>
</feature>
<evidence type="ECO:0000256" key="17">
    <source>
        <dbReference type="SAM" id="Phobius"/>
    </source>
</evidence>
<keyword evidence="9 20" id="KW-0418">Kinase</keyword>
<keyword evidence="7 17" id="KW-0812">Transmembrane</keyword>
<comment type="catalytic activity">
    <reaction evidence="1">
        <text>ATP + protein L-histidine = ADP + protein N-phospho-L-histidine.</text>
        <dbReference type="EC" id="2.7.13.3"/>
    </reaction>
</comment>
<keyword evidence="11 17" id="KW-1133">Transmembrane helix</keyword>
<keyword evidence="8" id="KW-0547">Nucleotide-binding</keyword>
<dbReference type="InterPro" id="IPR036097">
    <property type="entry name" value="HisK_dim/P_sf"/>
</dbReference>
<keyword evidence="10" id="KW-0067">ATP-binding</keyword>
<dbReference type="SMART" id="SM00388">
    <property type="entry name" value="HisKA"/>
    <property type="match status" value="1"/>
</dbReference>
<name>A0ABS4GW85_9BACL</name>
<dbReference type="EMBL" id="JAGGKT010000022">
    <property type="protein sequence ID" value="MBP1934511.1"/>
    <property type="molecule type" value="Genomic_DNA"/>
</dbReference>
<evidence type="ECO:0000256" key="4">
    <source>
        <dbReference type="ARBA" id="ARBA00022475"/>
    </source>
</evidence>
<evidence type="ECO:0000313" key="20">
    <source>
        <dbReference type="EMBL" id="MBP1934511.1"/>
    </source>
</evidence>
<sequence>MSLITAFLLTTWLYESRAHGMIQDVLAENGTQMIEIYQSTPSAELVPFMQKVSGLFPTLLQLYDREGKPLLEQEWPLQVDPADIELVLAGEKFNGMKKAENAHMPKLPVVGIPFQADGQPYALFVTMQSNEIDMELMNSIHLLYVLILFIGSFLIIIAARYIVKPIRRLTDATKRMARGQFDIELPTKRKDELGVLSVSFNQMAKELGKLDQMRRDFVSNVSHEIGTPLTSISGFTKALKQKQMSEEDRLRYLTIIETESERLSRLSQNLLRLSRLQHDNKPLKISRYKLDEQIRRVVIGLEPQWAEKDIEIELDAEPLMIEADEDQLGQVWINLLSNSIKFTPESGKIVIEASMKYNKIVVSITDNGMGIPEEERADIFKPFHKVDKARHSSVKGNGLGLSIVKQIVDNHQGDIRVLGELGTGATFEVTLPMGQQ</sequence>
<dbReference type="PANTHER" id="PTHR45528">
    <property type="entry name" value="SENSOR HISTIDINE KINASE CPXA"/>
    <property type="match status" value="1"/>
</dbReference>
<protein>
    <recommendedName>
        <fullName evidence="16">Heme sensor protein HssS</fullName>
        <ecNumber evidence="3">2.7.13.3</ecNumber>
    </recommendedName>
</protein>
<dbReference type="SMART" id="SM00387">
    <property type="entry name" value="HATPase_c"/>
    <property type="match status" value="1"/>
</dbReference>
<feature type="domain" description="HAMP" evidence="19">
    <location>
        <begin position="160"/>
        <end position="212"/>
    </location>
</feature>
<evidence type="ECO:0000256" key="15">
    <source>
        <dbReference type="ARBA" id="ARBA00037219"/>
    </source>
</evidence>
<comment type="function">
    <text evidence="15">Member of the two-component regulatory system HssS/HssR involved in intracellular heme homeostasis and tempering of staphylococcal virulence. HssS functions as a heme sensor histidine kinase which is autophosphorylated at a histidine residue and transfers its phosphate group to an aspartate residue of HssR. HssR/HssS activates the expression of hrtAB, an efflux pump, in response to extracellular heme, hemin, hemoglobin or blood.</text>
</comment>
<evidence type="ECO:0000256" key="16">
    <source>
        <dbReference type="ARBA" id="ARBA00040841"/>
    </source>
</evidence>
<dbReference type="InterPro" id="IPR003661">
    <property type="entry name" value="HisK_dim/P_dom"/>
</dbReference>
<evidence type="ECO:0000256" key="10">
    <source>
        <dbReference type="ARBA" id="ARBA00022840"/>
    </source>
</evidence>
<evidence type="ECO:0000259" key="19">
    <source>
        <dbReference type="PROSITE" id="PS50885"/>
    </source>
</evidence>
<dbReference type="Gene3D" id="1.10.287.130">
    <property type="match status" value="1"/>
</dbReference>
<dbReference type="SUPFAM" id="SSF55874">
    <property type="entry name" value="ATPase domain of HSP90 chaperone/DNA topoisomerase II/histidine kinase"/>
    <property type="match status" value="1"/>
</dbReference>
<comment type="subcellular location">
    <subcellularLocation>
        <location evidence="2">Cell membrane</location>
        <topology evidence="2">Multi-pass membrane protein</topology>
    </subcellularLocation>
</comment>
<proteinExistence type="predicted"/>
<dbReference type="Pfam" id="PF00512">
    <property type="entry name" value="HisKA"/>
    <property type="match status" value="1"/>
</dbReference>
<dbReference type="GO" id="GO:0016301">
    <property type="term" value="F:kinase activity"/>
    <property type="evidence" value="ECO:0007669"/>
    <property type="project" value="UniProtKB-KW"/>
</dbReference>
<evidence type="ECO:0000256" key="6">
    <source>
        <dbReference type="ARBA" id="ARBA00022679"/>
    </source>
</evidence>
<evidence type="ECO:0000313" key="21">
    <source>
        <dbReference type="Proteomes" id="UP001519343"/>
    </source>
</evidence>
<organism evidence="20 21">
    <name type="scientific">Ammoniphilus resinae</name>
    <dbReference type="NCBI Taxonomy" id="861532"/>
    <lineage>
        <taxon>Bacteria</taxon>
        <taxon>Bacillati</taxon>
        <taxon>Bacillota</taxon>
        <taxon>Bacilli</taxon>
        <taxon>Bacillales</taxon>
        <taxon>Paenibacillaceae</taxon>
        <taxon>Aneurinibacillus group</taxon>
        <taxon>Ammoniphilus</taxon>
    </lineage>
</organism>
<dbReference type="CDD" id="cd00075">
    <property type="entry name" value="HATPase"/>
    <property type="match status" value="1"/>
</dbReference>
<evidence type="ECO:0000259" key="18">
    <source>
        <dbReference type="PROSITE" id="PS50109"/>
    </source>
</evidence>
<keyword evidence="5" id="KW-0597">Phosphoprotein</keyword>
<dbReference type="Gene3D" id="3.30.565.10">
    <property type="entry name" value="Histidine kinase-like ATPase, C-terminal domain"/>
    <property type="match status" value="1"/>
</dbReference>
<dbReference type="InterPro" id="IPR005467">
    <property type="entry name" value="His_kinase_dom"/>
</dbReference>
<dbReference type="InterPro" id="IPR004358">
    <property type="entry name" value="Sig_transdc_His_kin-like_C"/>
</dbReference>
<feature type="domain" description="Histidine kinase" evidence="18">
    <location>
        <begin position="220"/>
        <end position="435"/>
    </location>
</feature>
<dbReference type="SMART" id="SM00304">
    <property type="entry name" value="HAMP"/>
    <property type="match status" value="1"/>
</dbReference>
<evidence type="ECO:0000256" key="1">
    <source>
        <dbReference type="ARBA" id="ARBA00000085"/>
    </source>
</evidence>
<evidence type="ECO:0000256" key="2">
    <source>
        <dbReference type="ARBA" id="ARBA00004651"/>
    </source>
</evidence>
<evidence type="ECO:0000256" key="13">
    <source>
        <dbReference type="ARBA" id="ARBA00023026"/>
    </source>
</evidence>
<keyword evidence="13" id="KW-0843">Virulence</keyword>
<evidence type="ECO:0000256" key="14">
    <source>
        <dbReference type="ARBA" id="ARBA00023136"/>
    </source>
</evidence>
<dbReference type="SUPFAM" id="SSF47384">
    <property type="entry name" value="Homodimeric domain of signal transducing histidine kinase"/>
    <property type="match status" value="1"/>
</dbReference>
<evidence type="ECO:0000256" key="7">
    <source>
        <dbReference type="ARBA" id="ARBA00022692"/>
    </source>
</evidence>
<evidence type="ECO:0000256" key="9">
    <source>
        <dbReference type="ARBA" id="ARBA00022777"/>
    </source>
</evidence>
<gene>
    <name evidence="20" type="ORF">J2Z37_004531</name>
</gene>
<dbReference type="PRINTS" id="PR00344">
    <property type="entry name" value="BCTRLSENSOR"/>
</dbReference>
<dbReference type="PANTHER" id="PTHR45528:SF11">
    <property type="entry name" value="HISTIDINE KINASE"/>
    <property type="match status" value="1"/>
</dbReference>
<evidence type="ECO:0000256" key="5">
    <source>
        <dbReference type="ARBA" id="ARBA00022553"/>
    </source>
</evidence>
<accession>A0ABS4GW85</accession>
<evidence type="ECO:0000256" key="3">
    <source>
        <dbReference type="ARBA" id="ARBA00012438"/>
    </source>
</evidence>
<dbReference type="InterPro" id="IPR003594">
    <property type="entry name" value="HATPase_dom"/>
</dbReference>
<dbReference type="InterPro" id="IPR003660">
    <property type="entry name" value="HAMP_dom"/>
</dbReference>
<dbReference type="PROSITE" id="PS50885">
    <property type="entry name" value="HAMP"/>
    <property type="match status" value="1"/>
</dbReference>